<protein>
    <recommendedName>
        <fullName evidence="1">DUF2268 domain-containing protein</fullName>
    </recommendedName>
</protein>
<evidence type="ECO:0000313" key="3">
    <source>
        <dbReference type="Proteomes" id="UP000029577"/>
    </source>
</evidence>
<feature type="domain" description="DUF2268" evidence="1">
    <location>
        <begin position="35"/>
        <end position="210"/>
    </location>
</feature>
<evidence type="ECO:0000259" key="1">
    <source>
        <dbReference type="Pfam" id="PF10026"/>
    </source>
</evidence>
<dbReference type="InterPro" id="IPR018728">
    <property type="entry name" value="DUF2268"/>
</dbReference>
<dbReference type="eggNOG" id="COG5504">
    <property type="taxonomic scope" value="Bacteria"/>
</dbReference>
<accession>A0A095T4Y2</accession>
<dbReference type="Pfam" id="PF10026">
    <property type="entry name" value="DUF2268"/>
    <property type="match status" value="1"/>
</dbReference>
<organism evidence="2 3">
    <name type="scientific">Tatumella morbirosei</name>
    <dbReference type="NCBI Taxonomy" id="642227"/>
    <lineage>
        <taxon>Bacteria</taxon>
        <taxon>Pseudomonadati</taxon>
        <taxon>Pseudomonadota</taxon>
        <taxon>Gammaproteobacteria</taxon>
        <taxon>Enterobacterales</taxon>
        <taxon>Erwiniaceae</taxon>
        <taxon>Tatumella</taxon>
    </lineage>
</organism>
<dbReference type="RefSeq" id="WP_038021140.1">
    <property type="nucleotide sequence ID" value="NZ_JPKR02000003.1"/>
</dbReference>
<dbReference type="OrthoDB" id="69012at2"/>
<sequence>MSYWTLHWLEATGSLSRFRDQITENFVRAEALLSSMMPSPRLDILIQNLPGQVIPEAGLLGRAFTDKLFSLAVDPDNPAFEESLHQGTMQRHILHEVHHCLRMAGPGYGFTAGEALVSEGLAGQFVRQLADSPPEIWEVALSEAQLLQWPLPTEVLNQQPYDHAALFFGSGTLPRWYGYSLGYQMVAAWLAQSGTPDPQQWINVPAARVIAAAQQAGLVTA</sequence>
<keyword evidence="3" id="KW-1185">Reference proteome</keyword>
<dbReference type="STRING" id="642227.HA49_14340"/>
<proteinExistence type="predicted"/>
<evidence type="ECO:0000313" key="2">
    <source>
        <dbReference type="EMBL" id="KGD71981.1"/>
    </source>
</evidence>
<dbReference type="AlphaFoldDB" id="A0A095T4Y2"/>
<dbReference type="Proteomes" id="UP000029577">
    <property type="component" value="Unassembled WGS sequence"/>
</dbReference>
<gene>
    <name evidence="2" type="ORF">HA49_14340</name>
</gene>
<reference evidence="2" key="1">
    <citation type="submission" date="2014-12" db="EMBL/GenBank/DDBJ databases">
        <title>The draft genome of the Tatumella morbirosei type strain, LMG23360T isolated from pineapple rot.</title>
        <authorList>
            <person name="Smits T.H."/>
            <person name="Palmer M."/>
            <person name="Venter S.N."/>
            <person name="Duffy B."/>
            <person name="Steenkamp E.T."/>
            <person name="Chan W.Y."/>
            <person name="Coutinho T.A."/>
            <person name="Coetzee M.P."/>
            <person name="De Maayer P."/>
        </authorList>
    </citation>
    <scope>NUCLEOTIDE SEQUENCE [LARGE SCALE GENOMIC DNA]</scope>
    <source>
        <strain evidence="2">LMG 23360</strain>
    </source>
</reference>
<comment type="caution">
    <text evidence="2">The sequence shown here is derived from an EMBL/GenBank/DDBJ whole genome shotgun (WGS) entry which is preliminary data.</text>
</comment>
<dbReference type="EMBL" id="JPKR02000003">
    <property type="protein sequence ID" value="KGD71981.1"/>
    <property type="molecule type" value="Genomic_DNA"/>
</dbReference>
<name>A0A095T4Y2_9GAMM</name>